<keyword evidence="2" id="KW-0808">Transferase</keyword>
<dbReference type="EMBL" id="CP080544">
    <property type="protein sequence ID" value="QYR53263.1"/>
    <property type="molecule type" value="Genomic_DNA"/>
</dbReference>
<evidence type="ECO:0000259" key="1">
    <source>
        <dbReference type="Pfam" id="PF00535"/>
    </source>
</evidence>
<feature type="domain" description="Glycosyltransferase 2-like" evidence="1">
    <location>
        <begin position="17"/>
        <end position="137"/>
    </location>
</feature>
<dbReference type="GO" id="GO:0016757">
    <property type="term" value="F:glycosyltransferase activity"/>
    <property type="evidence" value="ECO:0007669"/>
    <property type="project" value="UniProtKB-KW"/>
</dbReference>
<sequence length="322" mass="34944">MTTPSSAIGSDIPPLVSVAMCTWNGAAHIDSQLDSILAQRDVRLEVLILDDASTDGVTWPKLEDRAAADPRIRLFRNDTNLGHLRSFEKCMGLATSEWIAPADQDDIWALDKLSKLHAAIGTADLAYCDSVYMDAKGALTGGAVSGDFEMFSGTNPVPLFFQNTVSGHACLFRKDLLAVAGPAPDGFFHDWWLALCAAGRHGVVYLDEPLVQFRRHANACTNIGRGDGDRKVACRNRKWLEDLAAVGRAYSTTSLRASAFAGQFAQALQSALAGHSTPALHLAWAHRAALPPEDAPGWLKAIKLWSRIRRKSKRAQREPASA</sequence>
<dbReference type="Pfam" id="PF00535">
    <property type="entry name" value="Glycos_transf_2"/>
    <property type="match status" value="1"/>
</dbReference>
<dbReference type="PANTHER" id="PTHR43685:SF2">
    <property type="entry name" value="GLYCOSYLTRANSFERASE 2-LIKE DOMAIN-CONTAINING PROTEIN"/>
    <property type="match status" value="1"/>
</dbReference>
<evidence type="ECO:0000313" key="2">
    <source>
        <dbReference type="EMBL" id="QYR53263.1"/>
    </source>
</evidence>
<dbReference type="RefSeq" id="WP_220380080.1">
    <property type="nucleotide sequence ID" value="NZ_CP080544.1"/>
</dbReference>
<dbReference type="PANTHER" id="PTHR43685">
    <property type="entry name" value="GLYCOSYLTRANSFERASE"/>
    <property type="match status" value="1"/>
</dbReference>
<organism evidence="2 3">
    <name type="scientific">Lysobacter soyae</name>
    <dbReference type="NCBI Taxonomy" id="2764185"/>
    <lineage>
        <taxon>Bacteria</taxon>
        <taxon>Pseudomonadati</taxon>
        <taxon>Pseudomonadota</taxon>
        <taxon>Gammaproteobacteria</taxon>
        <taxon>Lysobacterales</taxon>
        <taxon>Lysobacteraceae</taxon>
        <taxon>Lysobacter</taxon>
    </lineage>
</organism>
<keyword evidence="2" id="KW-0328">Glycosyltransferase</keyword>
<dbReference type="EC" id="2.4.-.-" evidence="2"/>
<keyword evidence="3" id="KW-1185">Reference proteome</keyword>
<dbReference type="Gene3D" id="3.90.550.10">
    <property type="entry name" value="Spore Coat Polysaccharide Biosynthesis Protein SpsA, Chain A"/>
    <property type="match status" value="1"/>
</dbReference>
<dbReference type="SUPFAM" id="SSF53448">
    <property type="entry name" value="Nucleotide-diphospho-sugar transferases"/>
    <property type="match status" value="1"/>
</dbReference>
<dbReference type="InterPro" id="IPR050834">
    <property type="entry name" value="Glycosyltransf_2"/>
</dbReference>
<protein>
    <submittedName>
        <fullName evidence="2">Glycosyltransferase</fullName>
        <ecNumber evidence="2">2.4.-.-</ecNumber>
    </submittedName>
</protein>
<name>A0ABX8WR02_9GAMM</name>
<dbReference type="Proteomes" id="UP000824755">
    <property type="component" value="Chromosome"/>
</dbReference>
<gene>
    <name evidence="2" type="ORF">H8L67_01730</name>
</gene>
<dbReference type="InterPro" id="IPR029044">
    <property type="entry name" value="Nucleotide-diphossugar_trans"/>
</dbReference>
<evidence type="ECO:0000313" key="3">
    <source>
        <dbReference type="Proteomes" id="UP000824755"/>
    </source>
</evidence>
<reference evidence="2 3" key="1">
    <citation type="submission" date="2021-08" db="EMBL/GenBank/DDBJ databases">
        <title>Lysobacter sp. strain CJ11 Genome sequencing and assembly.</title>
        <authorList>
            <person name="Kim I."/>
        </authorList>
    </citation>
    <scope>NUCLEOTIDE SEQUENCE [LARGE SCALE GENOMIC DNA]</scope>
    <source>
        <strain evidence="2 3">CJ11</strain>
    </source>
</reference>
<proteinExistence type="predicted"/>
<dbReference type="InterPro" id="IPR001173">
    <property type="entry name" value="Glyco_trans_2-like"/>
</dbReference>
<accession>A0ABX8WR02</accession>